<dbReference type="PANTHER" id="PTHR31579">
    <property type="entry name" value="OS03G0796600 PROTEIN"/>
    <property type="match status" value="1"/>
</dbReference>
<evidence type="ECO:0000256" key="1">
    <source>
        <dbReference type="SAM" id="MobiDB-lite"/>
    </source>
</evidence>
<name>A0AAN8VUH3_9MAGN</name>
<protein>
    <submittedName>
        <fullName evidence="2">Uncharacterized protein</fullName>
    </submittedName>
</protein>
<gene>
    <name evidence="2" type="ORF">RJ641_030006</name>
</gene>
<dbReference type="EMBL" id="JBAMMX010000005">
    <property type="protein sequence ID" value="KAK6940475.1"/>
    <property type="molecule type" value="Genomic_DNA"/>
</dbReference>
<dbReference type="AlphaFoldDB" id="A0AAN8VUH3"/>
<dbReference type="PANTHER" id="PTHR31579:SF84">
    <property type="entry name" value="F21O3.6 PROTEIN"/>
    <property type="match status" value="1"/>
</dbReference>
<accession>A0AAN8VUH3</accession>
<keyword evidence="3" id="KW-1185">Reference proteome</keyword>
<dbReference type="NCBIfam" id="TIGR01615">
    <property type="entry name" value="A_thal_3542"/>
    <property type="match status" value="1"/>
</dbReference>
<feature type="region of interest" description="Disordered" evidence="1">
    <location>
        <begin position="46"/>
        <end position="73"/>
    </location>
</feature>
<reference evidence="2 3" key="1">
    <citation type="submission" date="2023-12" db="EMBL/GenBank/DDBJ databases">
        <title>A high-quality genome assembly for Dillenia turbinata (Dilleniales).</title>
        <authorList>
            <person name="Chanderbali A."/>
        </authorList>
    </citation>
    <scope>NUCLEOTIDE SEQUENCE [LARGE SCALE GENOMIC DNA]</scope>
    <source>
        <strain evidence="2">LSX21</strain>
        <tissue evidence="2">Leaf</tissue>
    </source>
</reference>
<proteinExistence type="predicted"/>
<comment type="caution">
    <text evidence="2">The sequence shown here is derived from an EMBL/GenBank/DDBJ whole genome shotgun (WGS) entry which is preliminary data.</text>
</comment>
<evidence type="ECO:0000313" key="3">
    <source>
        <dbReference type="Proteomes" id="UP001370490"/>
    </source>
</evidence>
<evidence type="ECO:0000313" key="2">
    <source>
        <dbReference type="EMBL" id="KAK6940475.1"/>
    </source>
</evidence>
<dbReference type="Proteomes" id="UP001370490">
    <property type="component" value="Unassembled WGS sequence"/>
</dbReference>
<sequence>MRRAKRVTEPFDDQAKARLVGSWLSSGSEHAADDVVSPSLSDLVHGFLEDDDSGTANDSPDLNSDEEHDSSAFDPTDAIHELLNPTVSDTYCHVLRSHVNKALESTNSYLRSNKPLLRRHVMSSLRASGHNAAICKTKWENSSAGQVTAGNYEFIDVVLSTSSEHQCRYIVELDFSTEFEIARPTSSYLKILNSLPRVFVGRAEELKRLVRLMCDAAKRSLKSRDLHLPPWRKNRYMQNKWFGPHKRTTGQIPSNSSSASSVLFPVKCRLIGFGNAVSDVNANGRLFPHAATRTR</sequence>
<organism evidence="2 3">
    <name type="scientific">Dillenia turbinata</name>
    <dbReference type="NCBI Taxonomy" id="194707"/>
    <lineage>
        <taxon>Eukaryota</taxon>
        <taxon>Viridiplantae</taxon>
        <taxon>Streptophyta</taxon>
        <taxon>Embryophyta</taxon>
        <taxon>Tracheophyta</taxon>
        <taxon>Spermatophyta</taxon>
        <taxon>Magnoliopsida</taxon>
        <taxon>eudicotyledons</taxon>
        <taxon>Gunneridae</taxon>
        <taxon>Pentapetalae</taxon>
        <taxon>Dilleniales</taxon>
        <taxon>Dilleniaceae</taxon>
        <taxon>Dillenia</taxon>
    </lineage>
</organism>
<dbReference type="InterPro" id="IPR006502">
    <property type="entry name" value="PDDEXK-like"/>
</dbReference>
<dbReference type="Pfam" id="PF04720">
    <property type="entry name" value="PDDEXK_6"/>
    <property type="match status" value="1"/>
</dbReference>